<evidence type="ECO:0000259" key="2">
    <source>
        <dbReference type="Pfam" id="PF10335"/>
    </source>
</evidence>
<evidence type="ECO:0008006" key="5">
    <source>
        <dbReference type="Google" id="ProtNLM"/>
    </source>
</evidence>
<dbReference type="Pfam" id="PF10335">
    <property type="entry name" value="DUF294_C"/>
    <property type="match status" value="1"/>
</dbReference>
<evidence type="ECO:0000313" key="4">
    <source>
        <dbReference type="Proteomes" id="UP000095200"/>
    </source>
</evidence>
<feature type="domain" description="Protein-PII uridylyltransferase N-terminal" evidence="1">
    <location>
        <begin position="41"/>
        <end position="168"/>
    </location>
</feature>
<accession>A0A194AF67</accession>
<feature type="domain" description="DUF294" evidence="2">
    <location>
        <begin position="207"/>
        <end position="345"/>
    </location>
</feature>
<dbReference type="InterPro" id="IPR005105">
    <property type="entry name" value="GlnD_Uridyltrans_N"/>
</dbReference>
<dbReference type="GO" id="GO:0008773">
    <property type="term" value="F:[protein-PII] uridylyltransferase activity"/>
    <property type="evidence" value="ECO:0007669"/>
    <property type="project" value="InterPro"/>
</dbReference>
<evidence type="ECO:0000259" key="1">
    <source>
        <dbReference type="Pfam" id="PF03445"/>
    </source>
</evidence>
<name>A0A194AF67_9BACT</name>
<dbReference type="InterPro" id="IPR018821">
    <property type="entry name" value="DUF294_put_nucleoTrafse_sb-bd"/>
</dbReference>
<evidence type="ECO:0000313" key="3">
    <source>
        <dbReference type="EMBL" id="GAU07840.1"/>
    </source>
</evidence>
<sequence>MHQGRNMNACPWYGDAAVRQTTLLRLAAQGSFREIRMGRIKLVRDGLNANRNAADISREVSLFNEDLAKVVLALHAREHAWLEACTWLEFGSGGRQEQVLSSDQDNGLIYPVAPDTHELDNVAQDLVMTLDGAGMSLCPGGIMVTSPLWRGTRDAWIARLRAWLANPVEKGPWQYGLFLDFRPLAGPKEPALSLKHELWEYVRTRPLVLRFLAEELAGYRIPLTIWGHFVLIPKGPFQGGLDIKHSGMVRLATAVRILALKYGLTMHHTLDRIHALEDRGHISARLGKRLTRFWSWSQGQRLRIGLREQCAGKSAHNVIYPYQLDREEILLLKDGLYAVETCARMVLDGAGL</sequence>
<gene>
    <name evidence="3" type="ORF">DPF_0539</name>
</gene>
<comment type="caution">
    <text evidence="3">The sequence shown here is derived from an EMBL/GenBank/DDBJ whole genome shotgun (WGS) entry which is preliminary data.</text>
</comment>
<organism evidence="3 4">
    <name type="scientific">Desulfoplanes formicivorans</name>
    <dbReference type="NCBI Taxonomy" id="1592317"/>
    <lineage>
        <taxon>Bacteria</taxon>
        <taxon>Pseudomonadati</taxon>
        <taxon>Thermodesulfobacteriota</taxon>
        <taxon>Desulfovibrionia</taxon>
        <taxon>Desulfovibrionales</taxon>
        <taxon>Desulfoplanaceae</taxon>
        <taxon>Desulfoplanes</taxon>
    </lineage>
</organism>
<reference evidence="4" key="1">
    <citation type="submission" date="2016-06" db="EMBL/GenBank/DDBJ databases">
        <title>Draft genome sequence of Desulfoplanes formicivorans strain Pf12B.</title>
        <authorList>
            <person name="Watanabe M."/>
            <person name="Kojima H."/>
            <person name="Fukui M."/>
        </authorList>
    </citation>
    <scope>NUCLEOTIDE SEQUENCE [LARGE SCALE GENOMIC DNA]</scope>
    <source>
        <strain evidence="4">Pf12B</strain>
    </source>
</reference>
<dbReference type="CDD" id="cd05401">
    <property type="entry name" value="NT_GlnE_GlnD_like"/>
    <property type="match status" value="1"/>
</dbReference>
<dbReference type="STRING" id="1592317.DPF_0539"/>
<dbReference type="Proteomes" id="UP000095200">
    <property type="component" value="Unassembled WGS sequence"/>
</dbReference>
<dbReference type="AlphaFoldDB" id="A0A194AF67"/>
<dbReference type="Pfam" id="PF03445">
    <property type="entry name" value="DUF294"/>
    <property type="match status" value="1"/>
</dbReference>
<dbReference type="EMBL" id="BDFE01000008">
    <property type="protein sequence ID" value="GAU07840.1"/>
    <property type="molecule type" value="Genomic_DNA"/>
</dbReference>
<keyword evidence="4" id="KW-1185">Reference proteome</keyword>
<protein>
    <recommendedName>
        <fullName evidence="5">Nucleotidyltransferase</fullName>
    </recommendedName>
</protein>
<proteinExistence type="predicted"/>